<evidence type="ECO:0000256" key="2">
    <source>
        <dbReference type="SAM" id="Phobius"/>
    </source>
</evidence>
<comment type="similarity">
    <text evidence="1">Belongs to the major facilitator superfamily.</text>
</comment>
<feature type="transmembrane region" description="Helical" evidence="2">
    <location>
        <begin position="231"/>
        <end position="252"/>
    </location>
</feature>
<reference evidence="3 4" key="1">
    <citation type="submission" date="2024-04" db="EMBL/GenBank/DDBJ databases">
        <authorList>
            <consortium name="Genoscope - CEA"/>
            <person name="William W."/>
        </authorList>
    </citation>
    <scope>NUCLEOTIDE SEQUENCE [LARGE SCALE GENOMIC DNA]</scope>
</reference>
<evidence type="ECO:0000313" key="4">
    <source>
        <dbReference type="Proteomes" id="UP001497497"/>
    </source>
</evidence>
<keyword evidence="2" id="KW-1133">Transmembrane helix</keyword>
<dbReference type="EMBL" id="CAXITT010000027">
    <property type="protein sequence ID" value="CAL1528110.1"/>
    <property type="molecule type" value="Genomic_DNA"/>
</dbReference>
<proteinExistence type="inferred from homology"/>
<feature type="transmembrane region" description="Helical" evidence="2">
    <location>
        <begin position="284"/>
        <end position="307"/>
    </location>
</feature>
<gene>
    <name evidence="3" type="ORF">GSLYS_00002280001</name>
</gene>
<dbReference type="AlphaFoldDB" id="A0AAV2H393"/>
<dbReference type="GO" id="GO:0005886">
    <property type="term" value="C:plasma membrane"/>
    <property type="evidence" value="ECO:0007669"/>
    <property type="project" value="TreeGrafter"/>
</dbReference>
<dbReference type="GO" id="GO:0015293">
    <property type="term" value="F:symporter activity"/>
    <property type="evidence" value="ECO:0007669"/>
    <property type="project" value="InterPro"/>
</dbReference>
<keyword evidence="4" id="KW-1185">Reference proteome</keyword>
<dbReference type="GO" id="GO:0008643">
    <property type="term" value="P:carbohydrate transport"/>
    <property type="evidence" value="ECO:0007669"/>
    <property type="project" value="InterPro"/>
</dbReference>
<dbReference type="Pfam" id="PF13347">
    <property type="entry name" value="MFS_2"/>
    <property type="match status" value="1"/>
</dbReference>
<feature type="transmembrane region" description="Helical" evidence="2">
    <location>
        <begin position="146"/>
        <end position="165"/>
    </location>
</feature>
<feature type="transmembrane region" description="Helical" evidence="2">
    <location>
        <begin position="373"/>
        <end position="394"/>
    </location>
</feature>
<feature type="transmembrane region" description="Helical" evidence="2">
    <location>
        <begin position="106"/>
        <end position="126"/>
    </location>
</feature>
<feature type="transmembrane region" description="Helical" evidence="2">
    <location>
        <begin position="459"/>
        <end position="481"/>
    </location>
</feature>
<feature type="transmembrane region" description="Helical" evidence="2">
    <location>
        <begin position="349"/>
        <end position="367"/>
    </location>
</feature>
<accession>A0AAV2H393</accession>
<dbReference type="Gene3D" id="1.20.1250.20">
    <property type="entry name" value="MFS general substrate transporter like domains"/>
    <property type="match status" value="2"/>
</dbReference>
<feature type="transmembrane region" description="Helical" evidence="2">
    <location>
        <begin position="43"/>
        <end position="66"/>
    </location>
</feature>
<dbReference type="InterPro" id="IPR039672">
    <property type="entry name" value="MFS_2"/>
</dbReference>
<dbReference type="Proteomes" id="UP001497497">
    <property type="component" value="Unassembled WGS sequence"/>
</dbReference>
<feature type="transmembrane region" description="Helical" evidence="2">
    <location>
        <begin position="319"/>
        <end position="337"/>
    </location>
</feature>
<organism evidence="3 4">
    <name type="scientific">Lymnaea stagnalis</name>
    <name type="common">Great pond snail</name>
    <name type="synonym">Helix stagnalis</name>
    <dbReference type="NCBI Taxonomy" id="6523"/>
    <lineage>
        <taxon>Eukaryota</taxon>
        <taxon>Metazoa</taxon>
        <taxon>Spiralia</taxon>
        <taxon>Lophotrochozoa</taxon>
        <taxon>Mollusca</taxon>
        <taxon>Gastropoda</taxon>
        <taxon>Heterobranchia</taxon>
        <taxon>Euthyneura</taxon>
        <taxon>Panpulmonata</taxon>
        <taxon>Hygrophila</taxon>
        <taxon>Lymnaeoidea</taxon>
        <taxon>Lymnaeidae</taxon>
        <taxon>Lymnaea</taxon>
    </lineage>
</organism>
<keyword evidence="2" id="KW-0472">Membrane</keyword>
<sequence>MATAVPELESKQKYLRIEKTLEETDEQKELPLWRKLCFAVGGAPYQITSTVIGFFLNIFLLEVALLEPKYVSIILFSGKAWDAVTDPTIGILVQKTNTRWGKMRPWILFSTPMACACYFLLFYIPWGVKIDEKGNEVVDASDSAKLGFYFAMYCLFQGFLTCLHVPYTAMTMYVTTLQKERDSITFIRMAFEVTGVLIAVIVQGLFVGDTRCKGDEGGNKNSTSIETQKDAYMHSSFVVISLYLVCCLTVFFGTKERKGVVQDKKEHQMGFFSGIKMVFTYKPYLWASLTFLFLTIAIQTVQGNIALFCTHTLKEGAEFSKFILVLLVVSIVSMPVWHFISGRFGKKKAYAAGMILMLPILFAQLFMKPNSKILYYFMMALAGLSISVSFLLPWSVLPDVLDLYMIEKKTRHDALFYSFYVFFNKLASGLALAASQLALEFGGYISGECSQPESVSETLRLLVTPAPVVLVILALICLFMYPIDEDKRLWIKEQITTMTLEVDRAPQFLDTSKSYESIRPQSDTEM</sequence>
<name>A0AAV2H393_LYMST</name>
<evidence type="ECO:0000256" key="1">
    <source>
        <dbReference type="ARBA" id="ARBA00008335"/>
    </source>
</evidence>
<dbReference type="InterPro" id="IPR036259">
    <property type="entry name" value="MFS_trans_sf"/>
</dbReference>
<dbReference type="PANTHER" id="PTHR11328">
    <property type="entry name" value="MAJOR FACILITATOR SUPERFAMILY DOMAIN-CONTAINING PROTEIN"/>
    <property type="match status" value="1"/>
</dbReference>
<evidence type="ECO:0000313" key="3">
    <source>
        <dbReference type="EMBL" id="CAL1528110.1"/>
    </source>
</evidence>
<keyword evidence="2" id="KW-0812">Transmembrane</keyword>
<dbReference type="PANTHER" id="PTHR11328:SF24">
    <property type="entry name" value="MAJOR FACILITATOR SUPERFAMILY (MFS) PROFILE DOMAIN-CONTAINING PROTEIN"/>
    <property type="match status" value="1"/>
</dbReference>
<feature type="transmembrane region" description="Helical" evidence="2">
    <location>
        <begin position="186"/>
        <end position="206"/>
    </location>
</feature>
<feature type="transmembrane region" description="Helical" evidence="2">
    <location>
        <begin position="415"/>
        <end position="439"/>
    </location>
</feature>
<dbReference type="SUPFAM" id="SSF103473">
    <property type="entry name" value="MFS general substrate transporter"/>
    <property type="match status" value="1"/>
</dbReference>
<comment type="caution">
    <text evidence="3">The sequence shown here is derived from an EMBL/GenBank/DDBJ whole genome shotgun (WGS) entry which is preliminary data.</text>
</comment>
<protein>
    <submittedName>
        <fullName evidence="3">Uncharacterized protein</fullName>
    </submittedName>
</protein>